<dbReference type="EMBL" id="VJMH01005483">
    <property type="protein sequence ID" value="KAF0695348.1"/>
    <property type="molecule type" value="Genomic_DNA"/>
</dbReference>
<keyword evidence="2" id="KW-0472">Membrane</keyword>
<feature type="compositionally biased region" description="Low complexity" evidence="1">
    <location>
        <begin position="32"/>
        <end position="42"/>
    </location>
</feature>
<reference evidence="4 5" key="1">
    <citation type="submission" date="2019-03" db="EMBL/GenBank/DDBJ databases">
        <authorList>
            <person name="Gaulin E."/>
            <person name="Dumas B."/>
        </authorList>
    </citation>
    <scope>NUCLEOTIDE SEQUENCE [LARGE SCALE GENOMIC DNA]</scope>
    <source>
        <strain evidence="4">CBS 568.67</strain>
    </source>
</reference>
<reference evidence="3" key="2">
    <citation type="submission" date="2019-06" db="EMBL/GenBank/DDBJ databases">
        <title>Genomics analysis of Aphanomyces spp. identifies a new class of oomycete effector associated with host adaptation.</title>
        <authorList>
            <person name="Gaulin E."/>
        </authorList>
    </citation>
    <scope>NUCLEOTIDE SEQUENCE</scope>
    <source>
        <strain evidence="3">CBS 578.67</strain>
    </source>
</reference>
<organism evidence="4 5">
    <name type="scientific">Aphanomyces stellatus</name>
    <dbReference type="NCBI Taxonomy" id="120398"/>
    <lineage>
        <taxon>Eukaryota</taxon>
        <taxon>Sar</taxon>
        <taxon>Stramenopiles</taxon>
        <taxon>Oomycota</taxon>
        <taxon>Saprolegniomycetes</taxon>
        <taxon>Saprolegniales</taxon>
        <taxon>Verrucalvaceae</taxon>
        <taxon>Aphanomyces</taxon>
    </lineage>
</organism>
<evidence type="ECO:0000313" key="5">
    <source>
        <dbReference type="Proteomes" id="UP000332933"/>
    </source>
</evidence>
<dbReference type="EMBL" id="CAADRA010005504">
    <property type="protein sequence ID" value="VFT90662.1"/>
    <property type="molecule type" value="Genomic_DNA"/>
</dbReference>
<name>A0A485KZE7_9STRA</name>
<evidence type="ECO:0000313" key="4">
    <source>
        <dbReference type="EMBL" id="VFT90662.1"/>
    </source>
</evidence>
<gene>
    <name evidence="4" type="primary">Aste57867_13830</name>
    <name evidence="3" type="ORF">As57867_013780</name>
    <name evidence="4" type="ORF">ASTE57867_13830</name>
</gene>
<protein>
    <submittedName>
        <fullName evidence="4">Aste57867_13830 protein</fullName>
    </submittedName>
</protein>
<keyword evidence="2" id="KW-1133">Transmembrane helix</keyword>
<keyword evidence="5" id="KW-1185">Reference proteome</keyword>
<sequence length="177" mass="19941">MQYQPIPGDKPAAASDAPNPNAVNYQYQLYQQQQQERYQNRQSSTSSFFGPSQPAHPTSTQAPPRNANPYTVFYAPQPRQSAFSRYMMRLWRALVLVGLSIFSMFFSVGMLAVFMLAMSFTGGWFSVLCTVFFILNLVICFMGPLSKLDQYLSRQRQVLQESILSESVDIFADCGGA</sequence>
<feature type="region of interest" description="Disordered" evidence="1">
    <location>
        <begin position="32"/>
        <end position="66"/>
    </location>
</feature>
<evidence type="ECO:0000256" key="1">
    <source>
        <dbReference type="SAM" id="MobiDB-lite"/>
    </source>
</evidence>
<evidence type="ECO:0000256" key="2">
    <source>
        <dbReference type="SAM" id="Phobius"/>
    </source>
</evidence>
<feature type="compositionally biased region" description="Polar residues" evidence="1">
    <location>
        <begin position="43"/>
        <end position="63"/>
    </location>
</feature>
<dbReference type="Proteomes" id="UP000332933">
    <property type="component" value="Unassembled WGS sequence"/>
</dbReference>
<dbReference type="OrthoDB" id="79481at2759"/>
<proteinExistence type="predicted"/>
<evidence type="ECO:0000313" key="3">
    <source>
        <dbReference type="EMBL" id="KAF0695348.1"/>
    </source>
</evidence>
<accession>A0A485KZE7</accession>
<feature type="transmembrane region" description="Helical" evidence="2">
    <location>
        <begin position="93"/>
        <end position="118"/>
    </location>
</feature>
<feature type="transmembrane region" description="Helical" evidence="2">
    <location>
        <begin position="124"/>
        <end position="146"/>
    </location>
</feature>
<feature type="region of interest" description="Disordered" evidence="1">
    <location>
        <begin position="1"/>
        <end position="20"/>
    </location>
</feature>
<feature type="compositionally biased region" description="Low complexity" evidence="1">
    <location>
        <begin position="11"/>
        <end position="20"/>
    </location>
</feature>
<keyword evidence="2" id="KW-0812">Transmembrane</keyword>
<dbReference type="AlphaFoldDB" id="A0A485KZE7"/>